<evidence type="ECO:0000313" key="1">
    <source>
        <dbReference type="EMBL" id="KAK3856949.1"/>
    </source>
</evidence>
<organism evidence="1 2">
    <name type="scientific">Petrolisthes cinctipes</name>
    <name type="common">Flat porcelain crab</name>
    <dbReference type="NCBI Taxonomy" id="88211"/>
    <lineage>
        <taxon>Eukaryota</taxon>
        <taxon>Metazoa</taxon>
        <taxon>Ecdysozoa</taxon>
        <taxon>Arthropoda</taxon>
        <taxon>Crustacea</taxon>
        <taxon>Multicrustacea</taxon>
        <taxon>Malacostraca</taxon>
        <taxon>Eumalacostraca</taxon>
        <taxon>Eucarida</taxon>
        <taxon>Decapoda</taxon>
        <taxon>Pleocyemata</taxon>
        <taxon>Anomura</taxon>
        <taxon>Galatheoidea</taxon>
        <taxon>Porcellanidae</taxon>
        <taxon>Petrolisthes</taxon>
    </lineage>
</organism>
<dbReference type="EMBL" id="JAWQEG010005739">
    <property type="protein sequence ID" value="KAK3856949.1"/>
    <property type="molecule type" value="Genomic_DNA"/>
</dbReference>
<proteinExistence type="predicted"/>
<name>A0AAE1EM17_PETCI</name>
<dbReference type="Proteomes" id="UP001286313">
    <property type="component" value="Unassembled WGS sequence"/>
</dbReference>
<keyword evidence="2" id="KW-1185">Reference proteome</keyword>
<sequence>MSELLVEKMRVVWMSELMVGKMRVVWWLCGWWCGGGVDVRAHGEDESGVVVVWVVVWMSELMLSKPKPKLVKHDTEDPNLLLLVYMDDQNHS</sequence>
<gene>
    <name evidence="1" type="ORF">Pcinc_036754</name>
</gene>
<dbReference type="AlphaFoldDB" id="A0AAE1EM17"/>
<accession>A0AAE1EM17</accession>
<evidence type="ECO:0000313" key="2">
    <source>
        <dbReference type="Proteomes" id="UP001286313"/>
    </source>
</evidence>
<comment type="caution">
    <text evidence="1">The sequence shown here is derived from an EMBL/GenBank/DDBJ whole genome shotgun (WGS) entry which is preliminary data.</text>
</comment>
<protein>
    <submittedName>
        <fullName evidence="1">Uncharacterized protein</fullName>
    </submittedName>
</protein>
<reference evidence="1" key="1">
    <citation type="submission" date="2023-10" db="EMBL/GenBank/DDBJ databases">
        <title>Genome assemblies of two species of porcelain crab, Petrolisthes cinctipes and Petrolisthes manimaculis (Anomura: Porcellanidae).</title>
        <authorList>
            <person name="Angst P."/>
        </authorList>
    </citation>
    <scope>NUCLEOTIDE SEQUENCE</scope>
    <source>
        <strain evidence="1">PB745_01</strain>
        <tissue evidence="1">Gill</tissue>
    </source>
</reference>